<organism evidence="1">
    <name type="scientific">hydrocarbon metagenome</name>
    <dbReference type="NCBI Taxonomy" id="938273"/>
    <lineage>
        <taxon>unclassified sequences</taxon>
        <taxon>metagenomes</taxon>
        <taxon>ecological metagenomes</taxon>
    </lineage>
</organism>
<reference evidence="1" key="1">
    <citation type="journal article" date="2015" name="Proc. Natl. Acad. Sci. U.S.A.">
        <title>Networks of energetic and metabolic interactions define dynamics in microbial communities.</title>
        <authorList>
            <person name="Embree M."/>
            <person name="Liu J.K."/>
            <person name="Al-Bassam M.M."/>
            <person name="Zengler K."/>
        </authorList>
    </citation>
    <scope>NUCLEOTIDE SEQUENCE</scope>
</reference>
<comment type="caution">
    <text evidence="1">The sequence shown here is derived from an EMBL/GenBank/DDBJ whole genome shotgun (WGS) entry which is preliminary data.</text>
</comment>
<sequence>MQKEIDKIDGQNYIYHRFTFDSAIQNHTFIGDEFIGMNPGDKSETMEIFDRVVAAGKDGFMPNLVEEFKKVLGDGNYIYDGYEIGEEDFGLYFFIKAELFDSLFDKVKLWSKAVDIDRFIWWDEE</sequence>
<dbReference type="EMBL" id="LNQE01000642">
    <property type="protein sequence ID" value="KUG25606.1"/>
    <property type="molecule type" value="Genomic_DNA"/>
</dbReference>
<evidence type="ECO:0000313" key="1">
    <source>
        <dbReference type="EMBL" id="KUG25606.1"/>
    </source>
</evidence>
<proteinExistence type="predicted"/>
<protein>
    <submittedName>
        <fullName evidence="1">Uncharacterized protein</fullName>
    </submittedName>
</protein>
<name>A0A0W8FXL8_9ZZZZ</name>
<accession>A0A0W8FXL8</accession>
<gene>
    <name evidence="1" type="ORF">ASZ90_004565</name>
</gene>
<dbReference type="AlphaFoldDB" id="A0A0W8FXL8"/>